<dbReference type="Proteomes" id="UP000824111">
    <property type="component" value="Unassembled WGS sequence"/>
</dbReference>
<dbReference type="Pfam" id="PF04101">
    <property type="entry name" value="Glyco_tran_28_C"/>
    <property type="match status" value="1"/>
</dbReference>
<protein>
    <submittedName>
        <fullName evidence="7">Glycosyltransferase</fullName>
    </submittedName>
</protein>
<organism evidence="7 8">
    <name type="scientific">Candidatus Avimonoglobus intestinipullorum</name>
    <dbReference type="NCBI Taxonomy" id="2840699"/>
    <lineage>
        <taxon>Bacteria</taxon>
        <taxon>Bacillati</taxon>
        <taxon>Bacillota</taxon>
        <taxon>Clostridia</taxon>
        <taxon>Eubacteriales</taxon>
        <taxon>Candidatus Avimonoglobus</taxon>
    </lineage>
</organism>
<accession>A0A9D1LTE3</accession>
<dbReference type="InterPro" id="IPR009695">
    <property type="entry name" value="Diacylglyc_glucosyltr_N"/>
</dbReference>
<gene>
    <name evidence="7" type="ORF">IAB04_00190</name>
</gene>
<dbReference type="GO" id="GO:0009247">
    <property type="term" value="P:glycolipid biosynthetic process"/>
    <property type="evidence" value="ECO:0007669"/>
    <property type="project" value="InterPro"/>
</dbReference>
<evidence type="ECO:0000256" key="3">
    <source>
        <dbReference type="ARBA" id="ARBA00022676"/>
    </source>
</evidence>
<keyword evidence="3" id="KW-0328">Glycosyltransferase</keyword>
<evidence type="ECO:0000256" key="1">
    <source>
        <dbReference type="ARBA" id="ARBA00004370"/>
    </source>
</evidence>
<dbReference type="InterPro" id="IPR007235">
    <property type="entry name" value="Glyco_trans_28_C"/>
</dbReference>
<dbReference type="SUPFAM" id="SSF53756">
    <property type="entry name" value="UDP-Glycosyltransferase/glycogen phosphorylase"/>
    <property type="match status" value="1"/>
</dbReference>
<dbReference type="PANTHER" id="PTHR43025">
    <property type="entry name" value="MONOGALACTOSYLDIACYLGLYCEROL SYNTHASE"/>
    <property type="match status" value="1"/>
</dbReference>
<comment type="subcellular location">
    <subcellularLocation>
        <location evidence="1">Membrane</location>
    </subcellularLocation>
</comment>
<evidence type="ECO:0000256" key="4">
    <source>
        <dbReference type="ARBA" id="ARBA00022679"/>
    </source>
</evidence>
<dbReference type="InterPro" id="IPR050519">
    <property type="entry name" value="Glycosyltransf_28_UgtP"/>
</dbReference>
<dbReference type="EMBL" id="DVND01000007">
    <property type="protein sequence ID" value="HIU47761.1"/>
    <property type="molecule type" value="Genomic_DNA"/>
</dbReference>
<feature type="domain" description="Diacylglycerol glucosyltransferase N-terminal" evidence="6">
    <location>
        <begin position="14"/>
        <end position="180"/>
    </location>
</feature>
<keyword evidence="4" id="KW-0808">Transferase</keyword>
<dbReference type="Pfam" id="PF06925">
    <property type="entry name" value="MGDG_synth"/>
    <property type="match status" value="1"/>
</dbReference>
<name>A0A9D1LTE3_9FIRM</name>
<proteinExistence type="inferred from homology"/>
<evidence type="ECO:0000313" key="8">
    <source>
        <dbReference type="Proteomes" id="UP000824111"/>
    </source>
</evidence>
<comment type="caution">
    <text evidence="7">The sequence shown here is derived from an EMBL/GenBank/DDBJ whole genome shotgun (WGS) entry which is preliminary data.</text>
</comment>
<feature type="domain" description="Glycosyl transferase family 28 C-terminal" evidence="5">
    <location>
        <begin position="204"/>
        <end position="336"/>
    </location>
</feature>
<evidence type="ECO:0000313" key="7">
    <source>
        <dbReference type="EMBL" id="HIU47761.1"/>
    </source>
</evidence>
<dbReference type="Gene3D" id="3.40.50.2000">
    <property type="entry name" value="Glycogen Phosphorylase B"/>
    <property type="match status" value="1"/>
</dbReference>
<evidence type="ECO:0000259" key="5">
    <source>
        <dbReference type="Pfam" id="PF04101"/>
    </source>
</evidence>
<reference evidence="7" key="1">
    <citation type="submission" date="2020-10" db="EMBL/GenBank/DDBJ databases">
        <authorList>
            <person name="Gilroy R."/>
        </authorList>
    </citation>
    <scope>NUCLEOTIDE SEQUENCE</scope>
    <source>
        <strain evidence="7">ChiSjej4B22-9803</strain>
    </source>
</reference>
<evidence type="ECO:0000259" key="6">
    <source>
        <dbReference type="Pfam" id="PF06925"/>
    </source>
</evidence>
<dbReference type="GO" id="GO:0016758">
    <property type="term" value="F:hexosyltransferase activity"/>
    <property type="evidence" value="ECO:0007669"/>
    <property type="project" value="InterPro"/>
</dbReference>
<comment type="similarity">
    <text evidence="2">Belongs to the glycosyltransferase 28 family.</text>
</comment>
<dbReference type="AlphaFoldDB" id="A0A9D1LTE3"/>
<reference evidence="7" key="2">
    <citation type="journal article" date="2021" name="PeerJ">
        <title>Extensive microbial diversity within the chicken gut microbiome revealed by metagenomics and culture.</title>
        <authorList>
            <person name="Gilroy R."/>
            <person name="Ravi A."/>
            <person name="Getino M."/>
            <person name="Pursley I."/>
            <person name="Horton D.L."/>
            <person name="Alikhan N.F."/>
            <person name="Baker D."/>
            <person name="Gharbi K."/>
            <person name="Hall N."/>
            <person name="Watson M."/>
            <person name="Adriaenssens E.M."/>
            <person name="Foster-Nyarko E."/>
            <person name="Jarju S."/>
            <person name="Secka A."/>
            <person name="Antonio M."/>
            <person name="Oren A."/>
            <person name="Chaudhuri R.R."/>
            <person name="La Ragione R."/>
            <person name="Hildebrand F."/>
            <person name="Pallen M.J."/>
        </authorList>
    </citation>
    <scope>NUCLEOTIDE SEQUENCE</scope>
    <source>
        <strain evidence="7">ChiSjej4B22-9803</strain>
    </source>
</reference>
<sequence>MKALIISVKAGYGHHSTGQALIDYLEQKGFTCTMLDTFEYINPILGDSISDGYLFSTKYLPEAYGKVYGMFNKREEHYDKYSLVSVLSKIVSHKLKDFVTAFGPDVVIGTHSYACMLMTFMKEKGHIQCPTYGICTDFTVHPFWESTDIDYYVTPDALLNNQMNRKGIPTEKILPFGIPIKQQFAQKMPKQEARAQLGIEDKMTILVMMGSMGFGNLEKQMESIDQLKGNFQVLCVCGNNAKGKKQIDKHQWQKNIITYGFINNVDVLMDASDLIITKPGGLTTSEFLAKRLPAIIMNPIPGQEDRNMEFLVNSGAAVMVTDTFPVDEALYELLNNEWRMELLQKSVEKLGKPHSTEHLCEFIIEELNKLHAEKEQEIYYI</sequence>
<evidence type="ECO:0000256" key="2">
    <source>
        <dbReference type="ARBA" id="ARBA00006962"/>
    </source>
</evidence>
<dbReference type="PANTHER" id="PTHR43025:SF3">
    <property type="entry name" value="MONOGALACTOSYLDIACYLGLYCEROL SYNTHASE 1, CHLOROPLASTIC"/>
    <property type="match status" value="1"/>
</dbReference>
<dbReference type="GO" id="GO:0016020">
    <property type="term" value="C:membrane"/>
    <property type="evidence" value="ECO:0007669"/>
    <property type="project" value="UniProtKB-SubCell"/>
</dbReference>